<evidence type="ECO:0000256" key="2">
    <source>
        <dbReference type="ARBA" id="ARBA00022659"/>
    </source>
</evidence>
<dbReference type="PANTHER" id="PTHR45785">
    <property type="entry name" value="COMPLEMENT FACTOR H-RELATED"/>
    <property type="match status" value="1"/>
</dbReference>
<feature type="compositionally biased region" description="Basic and acidic residues" evidence="6">
    <location>
        <begin position="208"/>
        <end position="218"/>
    </location>
</feature>
<proteinExistence type="predicted"/>
<feature type="disulfide bond" evidence="5">
    <location>
        <begin position="179"/>
        <end position="206"/>
    </location>
</feature>
<dbReference type="SUPFAM" id="SSF57535">
    <property type="entry name" value="Complement control module/SCR domain"/>
    <property type="match status" value="4"/>
</dbReference>
<evidence type="ECO:0000313" key="10">
    <source>
        <dbReference type="Proteomes" id="UP001346869"/>
    </source>
</evidence>
<feature type="chain" id="PRO_5042938388" description="Sushi domain-containing protein" evidence="7">
    <location>
        <begin position="21"/>
        <end position="374"/>
    </location>
</feature>
<evidence type="ECO:0000256" key="7">
    <source>
        <dbReference type="SAM" id="SignalP"/>
    </source>
</evidence>
<dbReference type="InterPro" id="IPR051503">
    <property type="entry name" value="ComplSys_Reg/VirEntry_Med"/>
</dbReference>
<dbReference type="InterPro" id="IPR000436">
    <property type="entry name" value="Sushi_SCR_CCP_dom"/>
</dbReference>
<keyword evidence="2 5" id="KW-0768">Sushi</keyword>
<feature type="domain" description="Sushi" evidence="8">
    <location>
        <begin position="147"/>
        <end position="208"/>
    </location>
</feature>
<dbReference type="Proteomes" id="UP001346869">
    <property type="component" value="Unassembled WGS sequence"/>
</dbReference>
<evidence type="ECO:0000256" key="3">
    <source>
        <dbReference type="ARBA" id="ARBA00022729"/>
    </source>
</evidence>
<comment type="caution">
    <text evidence="9">The sequence shown here is derived from an EMBL/GenBank/DDBJ whole genome shotgun (WGS) entry which is preliminary data.</text>
</comment>
<name>A0AAN7XEQ8_ELEMC</name>
<dbReference type="InterPro" id="IPR035976">
    <property type="entry name" value="Sushi/SCR/CCP_sf"/>
</dbReference>
<organism evidence="9 10">
    <name type="scientific">Eleginops maclovinus</name>
    <name type="common">Patagonian blennie</name>
    <name type="synonym">Eleginus maclovinus</name>
    <dbReference type="NCBI Taxonomy" id="56733"/>
    <lineage>
        <taxon>Eukaryota</taxon>
        <taxon>Metazoa</taxon>
        <taxon>Chordata</taxon>
        <taxon>Craniata</taxon>
        <taxon>Vertebrata</taxon>
        <taxon>Euteleostomi</taxon>
        <taxon>Actinopterygii</taxon>
        <taxon>Neopterygii</taxon>
        <taxon>Teleostei</taxon>
        <taxon>Neoteleostei</taxon>
        <taxon>Acanthomorphata</taxon>
        <taxon>Eupercaria</taxon>
        <taxon>Perciformes</taxon>
        <taxon>Notothenioidei</taxon>
        <taxon>Eleginopidae</taxon>
        <taxon>Eleginops</taxon>
    </lineage>
</organism>
<feature type="domain" description="Sushi" evidence="8">
    <location>
        <begin position="25"/>
        <end position="84"/>
    </location>
</feature>
<keyword evidence="3 7" id="KW-0732">Signal</keyword>
<comment type="caution">
    <text evidence="5">Lacks conserved residue(s) required for the propagation of feature annotation.</text>
</comment>
<keyword evidence="4 5" id="KW-1015">Disulfide bond</keyword>
<feature type="region of interest" description="Disordered" evidence="6">
    <location>
        <begin position="206"/>
        <end position="225"/>
    </location>
</feature>
<evidence type="ECO:0000256" key="6">
    <source>
        <dbReference type="SAM" id="MobiDB-lite"/>
    </source>
</evidence>
<sequence>MWARYLGVFLLVWNPQVLHAQSATQPCPAPSLNGGFFPPRQLAYNHEATLSYACHDGRKPAVKGWWGTSRCKDGNWSPKPQCIDEKACTPPDLPNASYMENQSGWHEDAQTIRITCDEGYESKNRDTTAQCVNGKWSSVPVCQKITQSCGEPPKIPHAVIINREYQELFEADSKVQYECEDGYTGEGSDIKTVICISGNWTEGPTCNRRPDTGHDGYTERGTGGGQPTGGVTNCGTYPSVLNGDVVVVSGGYLKYQCSAFYKLEGPDTVMCQSNGKWTEPPSCRDAFCVLDPAQITIPNMILSTIKYVKEGEDEFIPCIWNHFFIRVQCVNREFIIPTVVIALIISGKNARKAQQRTHCWTENRSRVGSIFQLK</sequence>
<evidence type="ECO:0000256" key="5">
    <source>
        <dbReference type="PROSITE-ProRule" id="PRU00302"/>
    </source>
</evidence>
<dbReference type="SMART" id="SM00032">
    <property type="entry name" value="CCP"/>
    <property type="match status" value="4"/>
</dbReference>
<feature type="disulfide bond" evidence="5">
    <location>
        <begin position="88"/>
        <end position="131"/>
    </location>
</feature>
<reference evidence="9 10" key="2">
    <citation type="journal article" date="2023" name="Mol. Biol. Evol.">
        <title>Genomics of Secondarily Temperate Adaptation in the Only Non-Antarctic Icefish.</title>
        <authorList>
            <person name="Rivera-Colon A.G."/>
            <person name="Rayamajhi N."/>
            <person name="Minhas B.F."/>
            <person name="Madrigal G."/>
            <person name="Bilyk K.T."/>
            <person name="Yoon V."/>
            <person name="Hune M."/>
            <person name="Gregory S."/>
            <person name="Cheng C.H.C."/>
            <person name="Catchen J.M."/>
        </authorList>
    </citation>
    <scope>NUCLEOTIDE SEQUENCE [LARGE SCALE GENOMIC DNA]</scope>
    <source>
        <strain evidence="9">JMC-PN-2008</strain>
    </source>
</reference>
<feature type="domain" description="Sushi" evidence="8">
    <location>
        <begin position="232"/>
        <end position="285"/>
    </location>
</feature>
<comment type="subcellular location">
    <subcellularLocation>
        <location evidence="1">Virion</location>
    </subcellularLocation>
</comment>
<evidence type="ECO:0000259" key="8">
    <source>
        <dbReference type="PROSITE" id="PS50923"/>
    </source>
</evidence>
<dbReference type="Gene3D" id="2.10.70.10">
    <property type="entry name" value="Complement Module, domain 1"/>
    <property type="match status" value="4"/>
</dbReference>
<evidence type="ECO:0000256" key="4">
    <source>
        <dbReference type="ARBA" id="ARBA00023157"/>
    </source>
</evidence>
<dbReference type="CDD" id="cd00033">
    <property type="entry name" value="CCP"/>
    <property type="match status" value="3"/>
</dbReference>
<accession>A0AAN7XEQ8</accession>
<gene>
    <name evidence="9" type="ORF">PBY51_021060</name>
</gene>
<dbReference type="AlphaFoldDB" id="A0AAN7XEQ8"/>
<feature type="signal peptide" evidence="7">
    <location>
        <begin position="1"/>
        <end position="20"/>
    </location>
</feature>
<dbReference type="Pfam" id="PF00084">
    <property type="entry name" value="Sushi"/>
    <property type="match status" value="4"/>
</dbReference>
<dbReference type="PROSITE" id="PS50923">
    <property type="entry name" value="SUSHI"/>
    <property type="match status" value="4"/>
</dbReference>
<feature type="domain" description="Sushi" evidence="8">
    <location>
        <begin position="86"/>
        <end position="144"/>
    </location>
</feature>
<evidence type="ECO:0000256" key="1">
    <source>
        <dbReference type="ARBA" id="ARBA00004328"/>
    </source>
</evidence>
<dbReference type="PANTHER" id="PTHR45785:SF2">
    <property type="entry name" value="COMPLEMENT FACTOR H-RELATED"/>
    <property type="match status" value="1"/>
</dbReference>
<evidence type="ECO:0000313" key="9">
    <source>
        <dbReference type="EMBL" id="KAK5859507.1"/>
    </source>
</evidence>
<keyword evidence="10" id="KW-1185">Reference proteome</keyword>
<dbReference type="EMBL" id="JAUZQC010000014">
    <property type="protein sequence ID" value="KAK5859507.1"/>
    <property type="molecule type" value="Genomic_DNA"/>
</dbReference>
<reference evidence="9 10" key="1">
    <citation type="journal article" date="2023" name="Genes (Basel)">
        <title>Chromosome-Level Genome Assembly and Circadian Gene Repertoire of the Patagonia Blennie Eleginops maclovinus-The Closest Ancestral Proxy of Antarctic Cryonotothenioids.</title>
        <authorList>
            <person name="Cheng C.C."/>
            <person name="Rivera-Colon A.G."/>
            <person name="Minhas B.F."/>
            <person name="Wilson L."/>
            <person name="Rayamajhi N."/>
            <person name="Vargas-Chacoff L."/>
            <person name="Catchen J.M."/>
        </authorList>
    </citation>
    <scope>NUCLEOTIDE SEQUENCE [LARGE SCALE GENOMIC DNA]</scope>
    <source>
        <strain evidence="9">JMC-PN-2008</strain>
    </source>
</reference>
<protein>
    <recommendedName>
        <fullName evidence="8">Sushi domain-containing protein</fullName>
    </recommendedName>
</protein>